<dbReference type="InterPro" id="IPR036873">
    <property type="entry name" value="Rhodanese-like_dom_sf"/>
</dbReference>
<dbReference type="InterPro" id="IPR045078">
    <property type="entry name" value="TST/MPST-like"/>
</dbReference>
<protein>
    <submittedName>
        <fullName evidence="4">Thiosulfate/3-mercaptopyruvate sulfurtransferase</fullName>
    </submittedName>
</protein>
<dbReference type="OrthoDB" id="9770030at2"/>
<feature type="domain" description="Rhodanese" evidence="3">
    <location>
        <begin position="164"/>
        <end position="270"/>
    </location>
</feature>
<dbReference type="AlphaFoldDB" id="A0A1H9V1G6"/>
<gene>
    <name evidence="4" type="ORF">SAMN05216199_2232</name>
</gene>
<proteinExistence type="predicted"/>
<dbReference type="GO" id="GO:0004792">
    <property type="term" value="F:thiosulfate-cyanide sulfurtransferase activity"/>
    <property type="evidence" value="ECO:0007669"/>
    <property type="project" value="InterPro"/>
</dbReference>
<evidence type="ECO:0000313" key="4">
    <source>
        <dbReference type="EMBL" id="SES15401.1"/>
    </source>
</evidence>
<dbReference type="PANTHER" id="PTHR11364:SF27">
    <property type="entry name" value="SULFURTRANSFERASE"/>
    <property type="match status" value="1"/>
</dbReference>
<name>A0A1H9V1G6_9MICO</name>
<organism evidence="4 5">
    <name type="scientific">Pedococcus cremeus</name>
    <dbReference type="NCBI Taxonomy" id="587636"/>
    <lineage>
        <taxon>Bacteria</taxon>
        <taxon>Bacillati</taxon>
        <taxon>Actinomycetota</taxon>
        <taxon>Actinomycetes</taxon>
        <taxon>Micrococcales</taxon>
        <taxon>Intrasporangiaceae</taxon>
        <taxon>Pedococcus</taxon>
    </lineage>
</organism>
<feature type="domain" description="Rhodanese" evidence="3">
    <location>
        <begin position="13"/>
        <end position="131"/>
    </location>
</feature>
<dbReference type="SUPFAM" id="SSF52821">
    <property type="entry name" value="Rhodanese/Cell cycle control phosphatase"/>
    <property type="match status" value="2"/>
</dbReference>
<accession>A0A1H9V1G6</accession>
<sequence length="275" mass="28953">MSALISPEDLRGRLGDVVVIDVQYQLGAIGKGRDDYDQAHLPGAHYVDLDAELAGPPGPRGRHPMPTAHSVQAALRRCGVDADSRVVVYDGGACSAAARAWWVFRYFGLRSVRVVDGGLAAWTASGGPVTTEVPEPGDGSFEARAGGLPLLDADGAARVARLGVLLDARSTERWAGETEPIDAVAGHIPGAVSAPTVENMGPDGHFRPHHELRERFRALGVEPGVAVGTYCGSGVTAAHQALALHEVGVEAPVYVGSWSEWIRDPRRPVATGRTP</sequence>
<dbReference type="CDD" id="cd01449">
    <property type="entry name" value="TST_Repeat_2"/>
    <property type="match status" value="1"/>
</dbReference>
<dbReference type="PROSITE" id="PS00380">
    <property type="entry name" value="RHODANESE_1"/>
    <property type="match status" value="1"/>
</dbReference>
<dbReference type="InterPro" id="IPR001763">
    <property type="entry name" value="Rhodanese-like_dom"/>
</dbReference>
<dbReference type="Proteomes" id="UP000199019">
    <property type="component" value="Unassembled WGS sequence"/>
</dbReference>
<dbReference type="CDD" id="cd01448">
    <property type="entry name" value="TST_Repeat_1"/>
    <property type="match status" value="1"/>
</dbReference>
<dbReference type="Pfam" id="PF00581">
    <property type="entry name" value="Rhodanese"/>
    <property type="match status" value="2"/>
</dbReference>
<keyword evidence="5" id="KW-1185">Reference proteome</keyword>
<dbReference type="EMBL" id="FOHB01000003">
    <property type="protein sequence ID" value="SES15401.1"/>
    <property type="molecule type" value="Genomic_DNA"/>
</dbReference>
<keyword evidence="2" id="KW-0677">Repeat</keyword>
<dbReference type="PANTHER" id="PTHR11364">
    <property type="entry name" value="THIOSULFATE SULFERTANSFERASE"/>
    <property type="match status" value="1"/>
</dbReference>
<evidence type="ECO:0000256" key="2">
    <source>
        <dbReference type="ARBA" id="ARBA00022737"/>
    </source>
</evidence>
<dbReference type="InterPro" id="IPR001307">
    <property type="entry name" value="Thiosulphate_STrfase_CS"/>
</dbReference>
<dbReference type="SMART" id="SM00450">
    <property type="entry name" value="RHOD"/>
    <property type="match status" value="2"/>
</dbReference>
<dbReference type="RefSeq" id="WP_091758045.1">
    <property type="nucleotide sequence ID" value="NZ_FOHB01000003.1"/>
</dbReference>
<evidence type="ECO:0000256" key="1">
    <source>
        <dbReference type="ARBA" id="ARBA00022679"/>
    </source>
</evidence>
<keyword evidence="1 4" id="KW-0808">Transferase</keyword>
<evidence type="ECO:0000259" key="3">
    <source>
        <dbReference type="PROSITE" id="PS50206"/>
    </source>
</evidence>
<dbReference type="PROSITE" id="PS50206">
    <property type="entry name" value="RHODANESE_3"/>
    <property type="match status" value="2"/>
</dbReference>
<keyword evidence="4" id="KW-0670">Pyruvate</keyword>
<dbReference type="Gene3D" id="3.40.250.10">
    <property type="entry name" value="Rhodanese-like domain"/>
    <property type="match status" value="2"/>
</dbReference>
<reference evidence="5" key="1">
    <citation type="submission" date="2016-10" db="EMBL/GenBank/DDBJ databases">
        <authorList>
            <person name="Varghese N."/>
            <person name="Submissions S."/>
        </authorList>
    </citation>
    <scope>NUCLEOTIDE SEQUENCE [LARGE SCALE GENOMIC DNA]</scope>
    <source>
        <strain evidence="5">CGMCC 1.6963</strain>
    </source>
</reference>
<dbReference type="STRING" id="587636.SAMN05216199_2232"/>
<evidence type="ECO:0000313" key="5">
    <source>
        <dbReference type="Proteomes" id="UP000199019"/>
    </source>
</evidence>